<keyword evidence="2" id="KW-1185">Reference proteome</keyword>
<accession>A0AAW0GGP5</accession>
<dbReference type="AlphaFoldDB" id="A0AAW0GGP5"/>
<evidence type="ECO:0000313" key="1">
    <source>
        <dbReference type="EMBL" id="KAK7692758.1"/>
    </source>
</evidence>
<dbReference type="EMBL" id="JASBNA010000004">
    <property type="protein sequence ID" value="KAK7692758.1"/>
    <property type="molecule type" value="Genomic_DNA"/>
</dbReference>
<gene>
    <name evidence="1" type="ORF">QCA50_004391</name>
</gene>
<sequence length="112" mass="12869">MNDEEPRDKVQGYVAPEKWLLRRCRKKKLIKFDPKIAEQKVAALEKAALDVIDEAGLNGIAWVEVVADRDDRDWFAICVASNFDSQRATPEELQRLKDVFGTTEDPLWHNVS</sequence>
<proteinExistence type="predicted"/>
<comment type="caution">
    <text evidence="1">The sequence shown here is derived from an EMBL/GenBank/DDBJ whole genome shotgun (WGS) entry which is preliminary data.</text>
</comment>
<reference evidence="1 2" key="1">
    <citation type="submission" date="2022-09" db="EMBL/GenBank/DDBJ databases">
        <authorList>
            <person name="Palmer J.M."/>
        </authorList>
    </citation>
    <scope>NUCLEOTIDE SEQUENCE [LARGE SCALE GENOMIC DNA]</scope>
    <source>
        <strain evidence="1 2">DSM 7382</strain>
    </source>
</reference>
<dbReference type="Proteomes" id="UP001385951">
    <property type="component" value="Unassembled WGS sequence"/>
</dbReference>
<organism evidence="1 2">
    <name type="scientific">Cerrena zonata</name>
    <dbReference type="NCBI Taxonomy" id="2478898"/>
    <lineage>
        <taxon>Eukaryota</taxon>
        <taxon>Fungi</taxon>
        <taxon>Dikarya</taxon>
        <taxon>Basidiomycota</taxon>
        <taxon>Agaricomycotina</taxon>
        <taxon>Agaricomycetes</taxon>
        <taxon>Polyporales</taxon>
        <taxon>Cerrenaceae</taxon>
        <taxon>Cerrena</taxon>
    </lineage>
</organism>
<evidence type="ECO:0000313" key="2">
    <source>
        <dbReference type="Proteomes" id="UP001385951"/>
    </source>
</evidence>
<name>A0AAW0GGP5_9APHY</name>
<protein>
    <submittedName>
        <fullName evidence="1">Uncharacterized protein</fullName>
    </submittedName>
</protein>